<evidence type="ECO:0008006" key="4">
    <source>
        <dbReference type="Google" id="ProtNLM"/>
    </source>
</evidence>
<feature type="chain" id="PRO_5046507706" description="DUF4367 domain-containing protein" evidence="1">
    <location>
        <begin position="23"/>
        <end position="167"/>
    </location>
</feature>
<sequence>MKTACRAISLTALIGALGLAAACGPDGPEVPETPDGFERQSAEGVTYAVPSDFATDRAQVDVMLAGETVDSAAAVGGTAQAEIKLETGLEYIDKDWEYEVPGVPEAERYDYTYEYTGGEAGIETVRGTDIALKLEDGSGVLFRLTGDQAYLEDELVTQITESLHAGE</sequence>
<organism evidence="2 3">
    <name type="scientific">Nocardiopsis suaedae</name>
    <dbReference type="NCBI Taxonomy" id="3018444"/>
    <lineage>
        <taxon>Bacteria</taxon>
        <taxon>Bacillati</taxon>
        <taxon>Actinomycetota</taxon>
        <taxon>Actinomycetes</taxon>
        <taxon>Streptosporangiales</taxon>
        <taxon>Nocardiopsidaceae</taxon>
        <taxon>Nocardiopsis</taxon>
    </lineage>
</organism>
<evidence type="ECO:0000256" key="1">
    <source>
        <dbReference type="SAM" id="SignalP"/>
    </source>
</evidence>
<keyword evidence="1" id="KW-0732">Signal</keyword>
<feature type="signal peptide" evidence="1">
    <location>
        <begin position="1"/>
        <end position="22"/>
    </location>
</feature>
<evidence type="ECO:0000313" key="2">
    <source>
        <dbReference type="EMBL" id="MDA2808552.1"/>
    </source>
</evidence>
<accession>A0ABT4TV70</accession>
<name>A0ABT4TV70_9ACTN</name>
<proteinExistence type="predicted"/>
<dbReference type="PROSITE" id="PS51257">
    <property type="entry name" value="PROKAR_LIPOPROTEIN"/>
    <property type="match status" value="1"/>
</dbReference>
<dbReference type="EMBL" id="JAQFWP010000090">
    <property type="protein sequence ID" value="MDA2808552.1"/>
    <property type="molecule type" value="Genomic_DNA"/>
</dbReference>
<reference evidence="2" key="1">
    <citation type="submission" date="2023-01" db="EMBL/GenBank/DDBJ databases">
        <title>Draft genome sequence of Nocardiopsis sp. LSu2-4 isolated from halophytes.</title>
        <authorList>
            <person name="Duangmal K."/>
            <person name="Chantavorakit T."/>
        </authorList>
    </citation>
    <scope>NUCLEOTIDE SEQUENCE</scope>
    <source>
        <strain evidence="2">LSu2-4</strain>
    </source>
</reference>
<dbReference type="RefSeq" id="WP_270681143.1">
    <property type="nucleotide sequence ID" value="NZ_JAQFWP010000090.1"/>
</dbReference>
<dbReference type="Proteomes" id="UP001165685">
    <property type="component" value="Unassembled WGS sequence"/>
</dbReference>
<keyword evidence="3" id="KW-1185">Reference proteome</keyword>
<gene>
    <name evidence="2" type="ORF">O4U47_28850</name>
</gene>
<evidence type="ECO:0000313" key="3">
    <source>
        <dbReference type="Proteomes" id="UP001165685"/>
    </source>
</evidence>
<protein>
    <recommendedName>
        <fullName evidence="4">DUF4367 domain-containing protein</fullName>
    </recommendedName>
</protein>
<comment type="caution">
    <text evidence="2">The sequence shown here is derived from an EMBL/GenBank/DDBJ whole genome shotgun (WGS) entry which is preliminary data.</text>
</comment>